<dbReference type="AlphaFoldDB" id="A0A0R2DGN8"/>
<sequence>MSLVLNIYKKGDTKPSFTGTDVDGVTITSLAARTVVVKGEYQASHTDSEGILEESDKVDVPAFTVNKAKAPAPTGVAAAPTDDGAQVTVTTA</sequence>
<dbReference type="STRING" id="1423803.FD13_GL000311"/>
<name>A0A0R2DGN8_9LACO</name>
<dbReference type="RefSeq" id="WP_061776560.1">
    <property type="nucleotide sequence ID" value="NZ_AYZH01000010.1"/>
</dbReference>
<keyword evidence="3" id="KW-1185">Reference proteome</keyword>
<proteinExistence type="predicted"/>
<reference evidence="2 3" key="1">
    <citation type="journal article" date="2015" name="Genome Announc.">
        <title>Expanding the biotechnology potential of lactobacilli through comparative genomics of 213 strains and associated genera.</title>
        <authorList>
            <person name="Sun Z."/>
            <person name="Harris H.M."/>
            <person name="McCann A."/>
            <person name="Guo C."/>
            <person name="Argimon S."/>
            <person name="Zhang W."/>
            <person name="Yang X."/>
            <person name="Jeffery I.B."/>
            <person name="Cooney J.C."/>
            <person name="Kagawa T.F."/>
            <person name="Liu W."/>
            <person name="Song Y."/>
            <person name="Salvetti E."/>
            <person name="Wrobel A."/>
            <person name="Rasinkangas P."/>
            <person name="Parkhill J."/>
            <person name="Rea M.C."/>
            <person name="O'Sullivan O."/>
            <person name="Ritari J."/>
            <person name="Douillard F.P."/>
            <person name="Paul Ross R."/>
            <person name="Yang R."/>
            <person name="Briner A.E."/>
            <person name="Felis G.E."/>
            <person name="de Vos W.M."/>
            <person name="Barrangou R."/>
            <person name="Klaenhammer T.R."/>
            <person name="Caufield P.W."/>
            <person name="Cui Y."/>
            <person name="Zhang H."/>
            <person name="O'Toole P.W."/>
        </authorList>
    </citation>
    <scope>NUCLEOTIDE SEQUENCE [LARGE SCALE GENOMIC DNA]</scope>
    <source>
        <strain evidence="2 3">DSM 21775</strain>
    </source>
</reference>
<organism evidence="2 3">
    <name type="scientific">Levilactobacillus senmaizukei DSM 21775 = NBRC 103853</name>
    <dbReference type="NCBI Taxonomy" id="1423803"/>
    <lineage>
        <taxon>Bacteria</taxon>
        <taxon>Bacillati</taxon>
        <taxon>Bacillota</taxon>
        <taxon>Bacilli</taxon>
        <taxon>Lactobacillales</taxon>
        <taxon>Lactobacillaceae</taxon>
        <taxon>Levilactobacillus</taxon>
    </lineage>
</organism>
<comment type="caution">
    <text evidence="2">The sequence shown here is derived from an EMBL/GenBank/DDBJ whole genome shotgun (WGS) entry which is preliminary data.</text>
</comment>
<accession>A0A0R2DGN8</accession>
<gene>
    <name evidence="2" type="ORF">FD13_GL000311</name>
</gene>
<protein>
    <submittedName>
        <fullName evidence="2">Uncharacterized protein</fullName>
    </submittedName>
</protein>
<evidence type="ECO:0000313" key="2">
    <source>
        <dbReference type="EMBL" id="KRN02171.1"/>
    </source>
</evidence>
<evidence type="ECO:0000256" key="1">
    <source>
        <dbReference type="SAM" id="MobiDB-lite"/>
    </source>
</evidence>
<dbReference type="Proteomes" id="UP000051589">
    <property type="component" value="Unassembled WGS sequence"/>
</dbReference>
<dbReference type="EMBL" id="AYZH01000010">
    <property type="protein sequence ID" value="KRN02171.1"/>
    <property type="molecule type" value="Genomic_DNA"/>
</dbReference>
<feature type="region of interest" description="Disordered" evidence="1">
    <location>
        <begin position="73"/>
        <end position="92"/>
    </location>
</feature>
<evidence type="ECO:0000313" key="3">
    <source>
        <dbReference type="Proteomes" id="UP000051589"/>
    </source>
</evidence>
<dbReference type="PATRIC" id="fig|1423803.3.peg.306"/>
<dbReference type="OrthoDB" id="2314044at2"/>